<evidence type="ECO:0000256" key="7">
    <source>
        <dbReference type="ARBA" id="ARBA00023303"/>
    </source>
</evidence>
<evidence type="ECO:0000256" key="4">
    <source>
        <dbReference type="ARBA" id="ARBA00022989"/>
    </source>
</evidence>
<reference evidence="15" key="1">
    <citation type="submission" date="2015-02" db="EMBL/GenBank/DDBJ databases">
        <title>Genome sequencing for Strongylocentrotus purpuratus.</title>
        <authorList>
            <person name="Murali S."/>
            <person name="Liu Y."/>
            <person name="Vee V."/>
            <person name="English A."/>
            <person name="Wang M."/>
            <person name="Skinner E."/>
            <person name="Han Y."/>
            <person name="Muzny D.M."/>
            <person name="Worley K.C."/>
            <person name="Gibbs R.A."/>
        </authorList>
    </citation>
    <scope>NUCLEOTIDE SEQUENCE</scope>
</reference>
<protein>
    <submittedName>
        <fullName evidence="14">Uncharacterized protein</fullName>
    </submittedName>
</protein>
<feature type="transmembrane region" description="Helical" evidence="10">
    <location>
        <begin position="912"/>
        <end position="932"/>
    </location>
</feature>
<evidence type="ECO:0000259" key="13">
    <source>
        <dbReference type="Pfam" id="PF25508"/>
    </source>
</evidence>
<proteinExistence type="predicted"/>
<keyword evidence="4 10" id="KW-1133">Transmembrane helix</keyword>
<dbReference type="Pfam" id="PF18139">
    <property type="entry name" value="LSDAT_euk"/>
    <property type="match status" value="2"/>
</dbReference>
<dbReference type="RefSeq" id="XP_030854703.1">
    <property type="nucleotide sequence ID" value="XM_030998843.1"/>
</dbReference>
<name>A0A7M7HJW5_STRPU</name>
<feature type="transmembrane region" description="Helical" evidence="10">
    <location>
        <begin position="884"/>
        <end position="906"/>
    </location>
</feature>
<accession>A0A7M7HJW5</accession>
<evidence type="ECO:0000256" key="10">
    <source>
        <dbReference type="SAM" id="Phobius"/>
    </source>
</evidence>
<comment type="subcellular location">
    <subcellularLocation>
        <location evidence="1">Membrane</location>
        <topology evidence="1">Multi-pass membrane protein</topology>
    </subcellularLocation>
</comment>
<evidence type="ECO:0000256" key="6">
    <source>
        <dbReference type="ARBA" id="ARBA00023136"/>
    </source>
</evidence>
<feature type="domain" description="Ion transport" evidence="11">
    <location>
        <begin position="821"/>
        <end position="1062"/>
    </location>
</feature>
<dbReference type="OMA" id="MTWENIQ"/>
<dbReference type="GO" id="GO:0005886">
    <property type="term" value="C:plasma membrane"/>
    <property type="evidence" value="ECO:0000318"/>
    <property type="project" value="GO_Central"/>
</dbReference>
<dbReference type="InterPro" id="IPR005821">
    <property type="entry name" value="Ion_trans_dom"/>
</dbReference>
<dbReference type="EnsemblMetazoa" id="XM_030998843">
    <property type="protein sequence ID" value="XP_030854703"/>
    <property type="gene ID" value="LOC580138"/>
</dbReference>
<feature type="domain" description="TRPM SLOG" evidence="12">
    <location>
        <begin position="279"/>
        <end position="369"/>
    </location>
</feature>
<evidence type="ECO:0000313" key="15">
    <source>
        <dbReference type="Proteomes" id="UP000007110"/>
    </source>
</evidence>
<feature type="compositionally biased region" description="Acidic residues" evidence="9">
    <location>
        <begin position="1258"/>
        <end position="1284"/>
    </location>
</feature>
<feature type="domain" description="TRPM-like" evidence="13">
    <location>
        <begin position="548"/>
        <end position="664"/>
    </location>
</feature>
<dbReference type="RefSeq" id="XP_011674872.2">
    <property type="nucleotide sequence ID" value="XM_011676570.2"/>
</dbReference>
<dbReference type="KEGG" id="spu:580138"/>
<reference evidence="14" key="2">
    <citation type="submission" date="2021-01" db="UniProtKB">
        <authorList>
            <consortium name="EnsemblMetazoa"/>
        </authorList>
    </citation>
    <scope>IDENTIFICATION</scope>
</reference>
<evidence type="ECO:0000256" key="5">
    <source>
        <dbReference type="ARBA" id="ARBA00023065"/>
    </source>
</evidence>
<evidence type="ECO:0000256" key="1">
    <source>
        <dbReference type="ARBA" id="ARBA00004141"/>
    </source>
</evidence>
<feature type="coiled-coil region" evidence="8">
    <location>
        <begin position="1149"/>
        <end position="1207"/>
    </location>
</feature>
<sequence length="1290" mass="146339">MTSPSNMSSCCCCAESSPSGDRAEQYKLGPPNGQSTKQSRRNFGQSSSQEPGEVAMETVHSYTPQPEPSADFQTSKILYRKELKSGLRTGKRWLKTRYALIPSNACPTDVVNFLLEKWRLPKPNLVISIVGGTSKFHMNIQRREVFRVGIAKAAATTGAWIISSGLNCGIVKTVGEAVKDHAVAAGAGRGRKKVAAIALTSLSEIDGAQSLIDGALHDRPVVYGQGSERMAQQAMLDPNHTYALLITDPKTDTTTSSSSSSSSSSSHNGPDVDPMSERDQQGSEIRIRSQIEHEISTRNITHSSTNVPVICFLVNGGPHHIRAIHNAIENRTPVLVLAGSKGCANVIAKALRQTDEASSSLHNIMRQEFGDTIPPGETVELLRKLNEIVKRKHLLTIFELDGVEGVPRIDIDEAFLKALLKGSQGSGKKDQLHMAVVWRRVTLAQGQLLKQYKWKSSELFEALRMALVNDQTDFIRLFLDINVKLEDYLHAGELRRLYNEVSEDTLLYKLLLKQRGQNKVPVDLPDVGTVIKSLTTHSYEPLYLSDSQPILNPCRELFLWAVLQDRQETARLFWDEGKAWIGGALVASKIMRAMQKLETEPQRLANLEEHQREYEKLAVGVLDHCYREDRRRTSLLLIREMPEWGNVSCLCLGAAAHDKQFIAHPAVQNVLNDLWSGRISRQNSHWQSFFATFFPLYALWGIKFVDEEKDRVYSVTLQTRASKTRACGRFELDSEDEEDGQFDRRRDSILSDTGSIAFNSSSFRAHAPARNFTLLPFDEMFKHKTVNLESIMNHEEKTRVPWTKRLPLFFSAPAINFRYYVMSHIVFLALFSYVLLVEFKSEVTITEYVLIGWVGTLAIETIRQMISIGGFFDCRKFIQSWLLNYYYLVDAVCVIMFTAGAVLRHYPGMLDAARIVLSLTLVTFYIRLLHIFSVNKHLGPKLIMIIKMMNDLVVFMCILMVFLLAYGIACQAVLFPHVADTRQMLKGIFYRSYFQIYGELFLEELEGRNGCSNEDPTMEPCPANTWFGTTILAVYLFISNVLLLNLLIAMLNYTFASVQENTDVVWKFQRYSLIKDYYNRPILAPPFIIISHFFILYSFILRCWCGCCDRFALSRSLRRLLPGDLIAEITTWEKIQGEDYVTKRNKTKNLDLTDRMSATEMKLENLSRKSTAFFNNPEIGTQMKERLDNLEYQMRDMKELLHQTLKAVSGSGPAREAIHKSPSKSLHAVTSLQKVELKQTKEDISNEEEERARIEEGKQEEEDEGLLEEEQEGDESILEIDLDSIQDREL</sequence>
<dbReference type="Proteomes" id="UP000007110">
    <property type="component" value="Unassembled WGS sequence"/>
</dbReference>
<feature type="domain" description="TRPM-like" evidence="13">
    <location>
        <begin position="451"/>
        <end position="546"/>
    </location>
</feature>
<evidence type="ECO:0000256" key="3">
    <source>
        <dbReference type="ARBA" id="ARBA00022692"/>
    </source>
</evidence>
<feature type="compositionally biased region" description="Polar residues" evidence="9">
    <location>
        <begin position="32"/>
        <end position="50"/>
    </location>
</feature>
<feature type="compositionally biased region" description="Basic and acidic residues" evidence="9">
    <location>
        <begin position="1238"/>
        <end position="1257"/>
    </location>
</feature>
<keyword evidence="3 10" id="KW-0812">Transmembrane</keyword>
<feature type="domain" description="TRPM SLOG" evidence="12">
    <location>
        <begin position="98"/>
        <end position="248"/>
    </location>
</feature>
<feature type="transmembrane region" description="Helical" evidence="10">
    <location>
        <begin position="1077"/>
        <end position="1100"/>
    </location>
</feature>
<dbReference type="InterPro" id="IPR050927">
    <property type="entry name" value="TRPM"/>
</dbReference>
<evidence type="ECO:0000256" key="9">
    <source>
        <dbReference type="SAM" id="MobiDB-lite"/>
    </source>
</evidence>
<evidence type="ECO:0000259" key="11">
    <source>
        <dbReference type="Pfam" id="PF00520"/>
    </source>
</evidence>
<feature type="transmembrane region" description="Helical" evidence="10">
    <location>
        <begin position="1032"/>
        <end position="1056"/>
    </location>
</feature>
<feature type="region of interest" description="Disordered" evidence="9">
    <location>
        <begin position="1238"/>
        <end position="1290"/>
    </location>
</feature>
<keyword evidence="2" id="KW-0813">Transport</keyword>
<keyword evidence="5" id="KW-0406">Ion transport</keyword>
<evidence type="ECO:0000256" key="2">
    <source>
        <dbReference type="ARBA" id="ARBA00022448"/>
    </source>
</evidence>
<keyword evidence="15" id="KW-1185">Reference proteome</keyword>
<dbReference type="Pfam" id="PF25508">
    <property type="entry name" value="TRPM2"/>
    <property type="match status" value="2"/>
</dbReference>
<dbReference type="PANTHER" id="PTHR13800:SF12">
    <property type="entry name" value="TRANSIENT RECEPTOR POTENTIAL CATION CHANNEL SUBFAMILY M MEMBER-LIKE 2"/>
    <property type="match status" value="1"/>
</dbReference>
<feature type="region of interest" description="Disordered" evidence="9">
    <location>
        <begin position="249"/>
        <end position="283"/>
    </location>
</feature>
<feature type="transmembrane region" description="Helical" evidence="10">
    <location>
        <begin position="817"/>
        <end position="836"/>
    </location>
</feature>
<feature type="transmembrane region" description="Helical" evidence="10">
    <location>
        <begin position="952"/>
        <end position="975"/>
    </location>
</feature>
<organism evidence="14 15">
    <name type="scientific">Strongylocentrotus purpuratus</name>
    <name type="common">Purple sea urchin</name>
    <dbReference type="NCBI Taxonomy" id="7668"/>
    <lineage>
        <taxon>Eukaryota</taxon>
        <taxon>Metazoa</taxon>
        <taxon>Echinodermata</taxon>
        <taxon>Eleutherozoa</taxon>
        <taxon>Echinozoa</taxon>
        <taxon>Echinoidea</taxon>
        <taxon>Euechinoidea</taxon>
        <taxon>Echinacea</taxon>
        <taxon>Camarodonta</taxon>
        <taxon>Echinidea</taxon>
        <taxon>Strongylocentrotidae</taxon>
        <taxon>Strongylocentrotus</taxon>
    </lineage>
</organism>
<dbReference type="GO" id="GO:0099604">
    <property type="term" value="F:ligand-gated calcium channel activity"/>
    <property type="evidence" value="ECO:0000318"/>
    <property type="project" value="GO_Central"/>
</dbReference>
<dbReference type="OrthoDB" id="310870at2759"/>
<evidence type="ECO:0000313" key="14">
    <source>
        <dbReference type="EnsemblMetazoa" id="XP_011674872"/>
    </source>
</evidence>
<evidence type="ECO:0000259" key="12">
    <source>
        <dbReference type="Pfam" id="PF18139"/>
    </source>
</evidence>
<feature type="transmembrane region" description="Helical" evidence="10">
    <location>
        <begin position="848"/>
        <end position="872"/>
    </location>
</feature>
<dbReference type="InterPro" id="IPR057366">
    <property type="entry name" value="TRPM-like"/>
</dbReference>
<keyword evidence="6 10" id="KW-0472">Membrane</keyword>
<feature type="region of interest" description="Disordered" evidence="9">
    <location>
        <begin position="1"/>
        <end position="52"/>
    </location>
</feature>
<dbReference type="Pfam" id="PF00520">
    <property type="entry name" value="Ion_trans"/>
    <property type="match status" value="1"/>
</dbReference>
<dbReference type="PANTHER" id="PTHR13800">
    <property type="entry name" value="TRANSIENT RECEPTOR POTENTIAL CATION CHANNEL, SUBFAMILY M, MEMBER 6"/>
    <property type="match status" value="1"/>
</dbReference>
<keyword evidence="7" id="KW-0407">Ion channel</keyword>
<dbReference type="GO" id="GO:0070588">
    <property type="term" value="P:calcium ion transmembrane transport"/>
    <property type="evidence" value="ECO:0000318"/>
    <property type="project" value="GO_Central"/>
</dbReference>
<dbReference type="EnsemblMetazoa" id="XM_011676570">
    <property type="protein sequence ID" value="XP_011674872"/>
    <property type="gene ID" value="LOC580138"/>
</dbReference>
<feature type="compositionally biased region" description="Low complexity" evidence="9">
    <location>
        <begin position="253"/>
        <end position="266"/>
    </location>
</feature>
<dbReference type="InterPro" id="IPR041491">
    <property type="entry name" value="TRPM_SLOG"/>
</dbReference>
<keyword evidence="8" id="KW-0175">Coiled coil</keyword>
<evidence type="ECO:0000256" key="8">
    <source>
        <dbReference type="SAM" id="Coils"/>
    </source>
</evidence>
<dbReference type="InParanoid" id="A0A7M7HJW5"/>
<dbReference type="GeneID" id="580138"/>